<evidence type="ECO:0000313" key="2">
    <source>
        <dbReference type="EMBL" id="KAF7821076.1"/>
    </source>
</evidence>
<sequence>MAETNSDTPDSWKITHYENRGG</sequence>
<evidence type="ECO:0000313" key="3">
    <source>
        <dbReference type="Proteomes" id="UP000634136"/>
    </source>
</evidence>
<dbReference type="AlphaFoldDB" id="A0A834WIX4"/>
<comment type="caution">
    <text evidence="2">The sequence shown here is derived from an EMBL/GenBank/DDBJ whole genome shotgun (WGS) entry which is preliminary data.</text>
</comment>
<accession>A0A834WIX4</accession>
<evidence type="ECO:0000256" key="1">
    <source>
        <dbReference type="SAM" id="MobiDB-lite"/>
    </source>
</evidence>
<proteinExistence type="predicted"/>
<dbReference type="EMBL" id="JAAIUW010000008">
    <property type="protein sequence ID" value="KAF7821076.1"/>
    <property type="molecule type" value="Genomic_DNA"/>
</dbReference>
<name>A0A834WIX4_9FABA</name>
<keyword evidence="3" id="KW-1185">Reference proteome</keyword>
<protein>
    <submittedName>
        <fullName evidence="2">Uncharacterized protein</fullName>
    </submittedName>
</protein>
<reference evidence="2" key="1">
    <citation type="submission" date="2020-09" db="EMBL/GenBank/DDBJ databases">
        <title>Genome-Enabled Discovery of Anthraquinone Biosynthesis in Senna tora.</title>
        <authorList>
            <person name="Kang S.-H."/>
            <person name="Pandey R.P."/>
            <person name="Lee C.-M."/>
            <person name="Sim J.-S."/>
            <person name="Jeong J.-T."/>
            <person name="Choi B.-S."/>
            <person name="Jung M."/>
            <person name="Ginzburg D."/>
            <person name="Zhao K."/>
            <person name="Won S.Y."/>
            <person name="Oh T.-J."/>
            <person name="Yu Y."/>
            <person name="Kim N.-H."/>
            <person name="Lee O.R."/>
            <person name="Lee T.-H."/>
            <person name="Bashyal P."/>
            <person name="Kim T.-S."/>
            <person name="Lee W.-H."/>
            <person name="Kawkins C."/>
            <person name="Kim C.-K."/>
            <person name="Kim J.S."/>
            <person name="Ahn B.O."/>
            <person name="Rhee S.Y."/>
            <person name="Sohng J.K."/>
        </authorList>
    </citation>
    <scope>NUCLEOTIDE SEQUENCE</scope>
    <source>
        <tissue evidence="2">Leaf</tissue>
    </source>
</reference>
<gene>
    <name evidence="2" type="ORF">G2W53_026531</name>
</gene>
<dbReference type="Proteomes" id="UP000634136">
    <property type="component" value="Unassembled WGS sequence"/>
</dbReference>
<feature type="compositionally biased region" description="Basic and acidic residues" evidence="1">
    <location>
        <begin position="13"/>
        <end position="22"/>
    </location>
</feature>
<organism evidence="2 3">
    <name type="scientific">Senna tora</name>
    <dbReference type="NCBI Taxonomy" id="362788"/>
    <lineage>
        <taxon>Eukaryota</taxon>
        <taxon>Viridiplantae</taxon>
        <taxon>Streptophyta</taxon>
        <taxon>Embryophyta</taxon>
        <taxon>Tracheophyta</taxon>
        <taxon>Spermatophyta</taxon>
        <taxon>Magnoliopsida</taxon>
        <taxon>eudicotyledons</taxon>
        <taxon>Gunneridae</taxon>
        <taxon>Pentapetalae</taxon>
        <taxon>rosids</taxon>
        <taxon>fabids</taxon>
        <taxon>Fabales</taxon>
        <taxon>Fabaceae</taxon>
        <taxon>Caesalpinioideae</taxon>
        <taxon>Cassia clade</taxon>
        <taxon>Senna</taxon>
    </lineage>
</organism>
<feature type="region of interest" description="Disordered" evidence="1">
    <location>
        <begin position="1"/>
        <end position="22"/>
    </location>
</feature>